<dbReference type="GO" id="GO:0006351">
    <property type="term" value="P:DNA-templated transcription"/>
    <property type="evidence" value="ECO:0007669"/>
    <property type="project" value="UniProtKB-UniRule"/>
</dbReference>
<evidence type="ECO:0000256" key="1">
    <source>
        <dbReference type="ARBA" id="ARBA00006346"/>
    </source>
</evidence>
<feature type="zinc finger region" evidence="16">
    <location>
        <begin position="101"/>
        <end position="137"/>
    </location>
</feature>
<evidence type="ECO:0000313" key="18">
    <source>
        <dbReference type="EMBL" id="AYA93897.1"/>
    </source>
</evidence>
<dbReference type="GO" id="GO:0008270">
    <property type="term" value="F:zinc ion binding"/>
    <property type="evidence" value="ECO:0007669"/>
    <property type="project" value="UniProtKB-KW"/>
</dbReference>
<dbReference type="EMBL" id="MH777236">
    <property type="protein sequence ID" value="AYA93897.1"/>
    <property type="molecule type" value="Genomic_DNA"/>
</dbReference>
<keyword evidence="7 16" id="KW-0863">Zinc-finger</keyword>
<dbReference type="Gene3D" id="3.30.240.40">
    <property type="entry name" value="E6 early regulatory protein"/>
    <property type="match status" value="2"/>
</dbReference>
<evidence type="ECO:0000256" key="9">
    <source>
        <dbReference type="ARBA" id="ARBA00023015"/>
    </source>
</evidence>
<keyword evidence="14 16" id="KW-0899">Viral immunoevasion</keyword>
<name>A0A385PIU1_9PAPI</name>
<evidence type="ECO:0000256" key="15">
    <source>
        <dbReference type="ARBA" id="ARBA00023323"/>
    </source>
</evidence>
<dbReference type="Pfam" id="PF00518">
    <property type="entry name" value="E6"/>
    <property type="match status" value="1"/>
</dbReference>
<keyword evidence="5 16" id="KW-1090">Inhibition of host innate immune response by virus</keyword>
<dbReference type="GO" id="GO:0042025">
    <property type="term" value="C:host cell nucleus"/>
    <property type="evidence" value="ECO:0007669"/>
    <property type="project" value="UniProtKB-SubCell"/>
</dbReference>
<feature type="zinc finger region" evidence="16">
    <location>
        <begin position="28"/>
        <end position="64"/>
    </location>
</feature>
<evidence type="ECO:0000256" key="17">
    <source>
        <dbReference type="RuleBase" id="RU363123"/>
    </source>
</evidence>
<keyword evidence="6 16" id="KW-0479">Metal-binding</keyword>
<dbReference type="GO" id="GO:0003677">
    <property type="term" value="F:DNA binding"/>
    <property type="evidence" value="ECO:0007669"/>
    <property type="project" value="UniProtKB-UniRule"/>
</dbReference>
<evidence type="ECO:0000256" key="4">
    <source>
        <dbReference type="ARBA" id="ARBA00022581"/>
    </source>
</evidence>
<evidence type="ECO:0000256" key="7">
    <source>
        <dbReference type="ARBA" id="ARBA00022771"/>
    </source>
</evidence>
<keyword evidence="3 16" id="KW-1048">Host nucleus</keyword>
<keyword evidence="2 16" id="KW-0244">Early protein</keyword>
<evidence type="ECO:0000256" key="8">
    <source>
        <dbReference type="ARBA" id="ARBA00022833"/>
    </source>
</evidence>
<evidence type="ECO:0000256" key="5">
    <source>
        <dbReference type="ARBA" id="ARBA00022632"/>
    </source>
</evidence>
<evidence type="ECO:0000256" key="14">
    <source>
        <dbReference type="ARBA" id="ARBA00023280"/>
    </source>
</evidence>
<evidence type="ECO:0000256" key="11">
    <source>
        <dbReference type="ARBA" id="ARBA00023159"/>
    </source>
</evidence>
<dbReference type="GO" id="GO:0006355">
    <property type="term" value="P:regulation of DNA-templated transcription"/>
    <property type="evidence" value="ECO:0007669"/>
    <property type="project" value="UniProtKB-UniRule"/>
</dbReference>
<keyword evidence="11 16" id="KW-0010">Activator</keyword>
<dbReference type="GO" id="GO:0052170">
    <property type="term" value="P:symbiont-mediated suppression of host innate immune response"/>
    <property type="evidence" value="ECO:0007669"/>
    <property type="project" value="UniProtKB-KW"/>
</dbReference>
<evidence type="ECO:0000256" key="2">
    <source>
        <dbReference type="ARBA" id="ARBA00022518"/>
    </source>
</evidence>
<dbReference type="SUPFAM" id="SSF161229">
    <property type="entry name" value="E6 C-terminal domain-like"/>
    <property type="match status" value="2"/>
</dbReference>
<comment type="subunit">
    <text evidence="16">Forms homodimers. Interacts with ubiquitin-protein ligase UBE3A/E6-AP; this interaction stimulates UBE3A ubiquitin activity. Interacts with host BAK1.</text>
</comment>
<keyword evidence="15 16" id="KW-1119">Modulation of host cell apoptosis by virus</keyword>
<keyword evidence="12 16" id="KW-0804">Transcription</keyword>
<evidence type="ECO:0000256" key="16">
    <source>
        <dbReference type="HAMAP-Rule" id="MF_04006"/>
    </source>
</evidence>
<keyword evidence="4 16" id="KW-0945">Host-virus interaction</keyword>
<keyword evidence="8 16" id="KW-0862">Zinc</keyword>
<gene>
    <name evidence="16" type="primary">E6</name>
</gene>
<dbReference type="HAMAP" id="MF_04006">
    <property type="entry name" value="HPV_E6"/>
    <property type="match status" value="1"/>
</dbReference>
<dbReference type="GO" id="GO:0052150">
    <property type="term" value="P:symbiont-mediated perturbation of host apoptosis"/>
    <property type="evidence" value="ECO:0007669"/>
    <property type="project" value="UniProtKB-KW"/>
</dbReference>
<dbReference type="InterPro" id="IPR038575">
    <property type="entry name" value="E6_sf"/>
</dbReference>
<comment type="subcellular location">
    <subcellularLocation>
        <location evidence="16 17">Host cytoplasm</location>
    </subcellularLocation>
    <subcellularLocation>
        <location evidence="16 17">Host nucleus</location>
    </subcellularLocation>
</comment>
<sequence>MEPADFPKFLNDYCIYYKINFFDLRLPCIFCDIILNPQELASFYMKKLSLVWKRGRVYACCIKCIELSARFEKEKYFQCLVSSAAIEYLTGKPLKDICVRCLYCLSLLDLAEKIDIKFKSISYCLVRGNWRGLCRNCIYKE</sequence>
<comment type="caution">
    <text evidence="16">Lacks conserved residue(s) required for the propagation of feature annotation.</text>
</comment>
<keyword evidence="9 16" id="KW-0805">Transcription regulation</keyword>
<comment type="similarity">
    <text evidence="1 16 17">Belongs to the papillomaviridae E6 protein family.</text>
</comment>
<accession>A0A385PIU1</accession>
<dbReference type="InterPro" id="IPR001334">
    <property type="entry name" value="E6"/>
</dbReference>
<keyword evidence="10 16" id="KW-0238">DNA-binding</keyword>
<evidence type="ECO:0000256" key="3">
    <source>
        <dbReference type="ARBA" id="ARBA00022562"/>
    </source>
</evidence>
<dbReference type="GO" id="GO:0039648">
    <property type="term" value="P:symbiont-mediated perturbation of host ubiquitin-like protein modification"/>
    <property type="evidence" value="ECO:0007669"/>
    <property type="project" value="UniProtKB-UniRule"/>
</dbReference>
<evidence type="ECO:0000256" key="6">
    <source>
        <dbReference type="ARBA" id="ARBA00022723"/>
    </source>
</evidence>
<comment type="function">
    <text evidence="16">Plays a major role in the induction and maintenance of cellular transformation. E6 associates with host UBE3A/E6-AP ubiquitin-protein ligase and modulates its activity. Protects host keratinocytes from apoptosis by mediating the degradation of host BAK1. May also inhibit host immune response.</text>
</comment>
<keyword evidence="13 16" id="KW-1035">Host cytoplasm</keyword>
<organism evidence="18">
    <name type="scientific">Human papillomavirus</name>
    <dbReference type="NCBI Taxonomy" id="10566"/>
    <lineage>
        <taxon>Viruses</taxon>
        <taxon>Monodnaviria</taxon>
        <taxon>Shotokuvirae</taxon>
        <taxon>Cossaviricota</taxon>
        <taxon>Papovaviricetes</taxon>
        <taxon>Zurhausenvirales</taxon>
        <taxon>Papillomaviridae</taxon>
    </lineage>
</organism>
<evidence type="ECO:0000256" key="10">
    <source>
        <dbReference type="ARBA" id="ARBA00023125"/>
    </source>
</evidence>
<dbReference type="GO" id="GO:0030430">
    <property type="term" value="C:host cell cytoplasm"/>
    <property type="evidence" value="ECO:0007669"/>
    <property type="project" value="UniProtKB-SubCell"/>
</dbReference>
<evidence type="ECO:0000256" key="13">
    <source>
        <dbReference type="ARBA" id="ARBA00023200"/>
    </source>
</evidence>
<evidence type="ECO:0000256" key="12">
    <source>
        <dbReference type="ARBA" id="ARBA00023163"/>
    </source>
</evidence>
<reference evidence="18" key="1">
    <citation type="journal article" date="2018" name="Nat. Med.">
        <title>Expanded skin virome in DOCK8-deficient patients.</title>
        <authorList>
            <consortium name="NISC Comparative Sequencing Program"/>
            <person name="Tirosh O."/>
            <person name="Conlan S."/>
            <person name="Deming C."/>
            <person name="Lee-Lin S.Q."/>
            <person name="Huang X."/>
            <person name="Su H.C."/>
            <person name="Freeman A.F."/>
            <person name="Segre J.A."/>
            <person name="Kong H.H."/>
        </authorList>
    </citation>
    <scope>NUCLEOTIDE SEQUENCE</scope>
    <source>
        <strain evidence="18">HPV-mSK_093</strain>
    </source>
</reference>
<protein>
    <recommendedName>
        <fullName evidence="16 17">Protein E6</fullName>
    </recommendedName>
</protein>
<dbReference type="GO" id="GO:0039502">
    <property type="term" value="P:symbiont-mediated suppression of host type I interferon-mediated signaling pathway"/>
    <property type="evidence" value="ECO:0007669"/>
    <property type="project" value="UniProtKB-UniRule"/>
</dbReference>
<proteinExistence type="inferred from homology"/>